<reference evidence="2 3" key="1">
    <citation type="submission" date="2018-06" db="EMBL/GenBank/DDBJ databases">
        <authorList>
            <consortium name="Pathogen Informatics"/>
            <person name="Doyle S."/>
        </authorList>
    </citation>
    <scope>NUCLEOTIDE SEQUENCE [LARGE SCALE GENOMIC DNA]</scope>
    <source>
        <strain evidence="2 3">NCTC11801</strain>
    </source>
</reference>
<organism evidence="2 3">
    <name type="scientific">Providencia rettgeri</name>
    <dbReference type="NCBI Taxonomy" id="587"/>
    <lineage>
        <taxon>Bacteria</taxon>
        <taxon>Pseudomonadati</taxon>
        <taxon>Pseudomonadota</taxon>
        <taxon>Gammaproteobacteria</taxon>
        <taxon>Enterobacterales</taxon>
        <taxon>Morganellaceae</taxon>
        <taxon>Providencia</taxon>
    </lineage>
</organism>
<evidence type="ECO:0000256" key="1">
    <source>
        <dbReference type="SAM" id="Coils"/>
    </source>
</evidence>
<accession>A0A379FUG5</accession>
<gene>
    <name evidence="2" type="ORF">NCTC11801_03296</name>
</gene>
<feature type="coiled-coil region" evidence="1">
    <location>
        <begin position="131"/>
        <end position="187"/>
    </location>
</feature>
<evidence type="ECO:0000313" key="3">
    <source>
        <dbReference type="Proteomes" id="UP000254208"/>
    </source>
</evidence>
<dbReference type="AlphaFoldDB" id="A0A379FUG5"/>
<name>A0A379FUG5_PRORE</name>
<dbReference type="RefSeq" id="WP_115167684.1">
    <property type="nucleotide sequence ID" value="NZ_CP077317.1"/>
</dbReference>
<protein>
    <submittedName>
        <fullName evidence="2">Uncharacterized protein</fullName>
    </submittedName>
</protein>
<keyword evidence="1" id="KW-0175">Coiled coil</keyword>
<dbReference type="EMBL" id="UGTZ01000001">
    <property type="protein sequence ID" value="SUC32318.1"/>
    <property type="molecule type" value="Genomic_DNA"/>
</dbReference>
<dbReference type="GeneID" id="93673990"/>
<dbReference type="Proteomes" id="UP000254208">
    <property type="component" value="Unassembled WGS sequence"/>
</dbReference>
<sequence>MRVNTQPLNVNTLKTSNINKSADKSPGKIAVTASRIQNNAEQCPVTSKKKVCFSDVSQMKEFSSKDAHIEVSKNQSISTLTKTDEKTVHNQDIKKLRNEISKNLSTIAKKIKSIGTSDGRGCKVILSKNTMTTLNNQLSKLKDNIQSYKKDLERSTYQHNSNKEKTLNKLEDKLTNATAAFQRGQDKNDFLSGDYAIDKTSRTSADKLQRRKDYGLGNGYY</sequence>
<evidence type="ECO:0000313" key="2">
    <source>
        <dbReference type="EMBL" id="SUC32318.1"/>
    </source>
</evidence>
<proteinExistence type="predicted"/>